<dbReference type="EMBL" id="JACGWJ010000014">
    <property type="protein sequence ID" value="KAL0374872.1"/>
    <property type="molecule type" value="Genomic_DNA"/>
</dbReference>
<dbReference type="PANTHER" id="PTHR47942:SF16">
    <property type="entry name" value="PENTATRICOPEPTIDE REPEAT DOMAIN CONTAINING PROTEIN-RELATED"/>
    <property type="match status" value="1"/>
</dbReference>
<evidence type="ECO:0000313" key="4">
    <source>
        <dbReference type="EMBL" id="KAL0374872.1"/>
    </source>
</evidence>
<reference evidence="4" key="1">
    <citation type="submission" date="2020-06" db="EMBL/GenBank/DDBJ databases">
        <authorList>
            <person name="Li T."/>
            <person name="Hu X."/>
            <person name="Zhang T."/>
            <person name="Song X."/>
            <person name="Zhang H."/>
            <person name="Dai N."/>
            <person name="Sheng W."/>
            <person name="Hou X."/>
            <person name="Wei L."/>
        </authorList>
    </citation>
    <scope>NUCLEOTIDE SEQUENCE</scope>
    <source>
        <strain evidence="4">G02</strain>
        <tissue evidence="4">Leaf</tissue>
    </source>
</reference>
<dbReference type="Pfam" id="PF01535">
    <property type="entry name" value="PPR"/>
    <property type="match status" value="4"/>
</dbReference>
<dbReference type="NCBIfam" id="TIGR00756">
    <property type="entry name" value="PPR"/>
    <property type="match status" value="6"/>
</dbReference>
<sequence>MSRNIALKKLPKPRQHHPATPPPLALPDLSPSLSALTPTTTAAAQTQLTQLTTLLKTHLKKSPIAITPTDLLHFLKSRLRHHPTLSHLDFHLFRYAATLDSFRHDHSTFEYMVRSLVSTSRLDSLPSLLEFISSNPCPCSDGIFSCPKIEPMFRVSISSFCRAGRFDDALFAFDIMRRLIDGKPNVALYNIVIHGFVKFRKLDRAIEFYGRMVKERVKPDAVTFNILISGYCRSNKFGLALEVFREMKEKGCVPNVVSFNTLIKGFFQDGKEEQAVGMAREMIELGCEFSCVTCEILVDGLGRKGKVMEAADLMVEFLKKGVLPRGFDYLGLIEMLCVDGNVEKASELMDEFWGKGYAPSLIACTTLIESLRGDGRTERAVELMRKMLNEGIIPDSVTFSCLLQDMCGTGGALEANKLRLLACKKGLDADGMMYRILISGCMKEGRRKEGEVLVNEMLDRGFIPDIATYNLMMEGLAKSKDLGRRFSSPLETGTSWRQFTESSNTGSEPLVSLQQLLCYLNGEWYCKDQDDSSSFGTKPTLMAFLYVLNQECLLSNAFCNSSQGKQRSMERNDAEIR</sequence>
<feature type="repeat" description="PPR" evidence="2">
    <location>
        <begin position="430"/>
        <end position="464"/>
    </location>
</feature>
<dbReference type="Pfam" id="PF13041">
    <property type="entry name" value="PPR_2"/>
    <property type="match status" value="3"/>
</dbReference>
<feature type="region of interest" description="Disordered" evidence="3">
    <location>
        <begin position="1"/>
        <end position="31"/>
    </location>
</feature>
<organism evidence="4">
    <name type="scientific">Sesamum radiatum</name>
    <name type="common">Black benniseed</name>
    <dbReference type="NCBI Taxonomy" id="300843"/>
    <lineage>
        <taxon>Eukaryota</taxon>
        <taxon>Viridiplantae</taxon>
        <taxon>Streptophyta</taxon>
        <taxon>Embryophyta</taxon>
        <taxon>Tracheophyta</taxon>
        <taxon>Spermatophyta</taxon>
        <taxon>Magnoliopsida</taxon>
        <taxon>eudicotyledons</taxon>
        <taxon>Gunneridae</taxon>
        <taxon>Pentapetalae</taxon>
        <taxon>asterids</taxon>
        <taxon>lamiids</taxon>
        <taxon>Lamiales</taxon>
        <taxon>Pedaliaceae</taxon>
        <taxon>Sesamum</taxon>
    </lineage>
</organism>
<feature type="repeat" description="PPR" evidence="2">
    <location>
        <begin position="185"/>
        <end position="219"/>
    </location>
</feature>
<dbReference type="PANTHER" id="PTHR47942">
    <property type="entry name" value="TETRATRICOPEPTIDE REPEAT (TPR)-LIKE SUPERFAMILY PROTEIN-RELATED"/>
    <property type="match status" value="1"/>
</dbReference>
<evidence type="ECO:0000256" key="1">
    <source>
        <dbReference type="ARBA" id="ARBA00022737"/>
    </source>
</evidence>
<accession>A0AAW2R417</accession>
<feature type="repeat" description="PPR" evidence="2">
    <location>
        <begin position="360"/>
        <end position="394"/>
    </location>
</feature>
<dbReference type="PROSITE" id="PS51375">
    <property type="entry name" value="PPR"/>
    <property type="match status" value="6"/>
</dbReference>
<reference evidence="4" key="2">
    <citation type="journal article" date="2024" name="Plant">
        <title>Genomic evolution and insights into agronomic trait innovations of Sesamum species.</title>
        <authorList>
            <person name="Miao H."/>
            <person name="Wang L."/>
            <person name="Qu L."/>
            <person name="Liu H."/>
            <person name="Sun Y."/>
            <person name="Le M."/>
            <person name="Wang Q."/>
            <person name="Wei S."/>
            <person name="Zheng Y."/>
            <person name="Lin W."/>
            <person name="Duan Y."/>
            <person name="Cao H."/>
            <person name="Xiong S."/>
            <person name="Wang X."/>
            <person name="Wei L."/>
            <person name="Li C."/>
            <person name="Ma Q."/>
            <person name="Ju M."/>
            <person name="Zhao R."/>
            <person name="Li G."/>
            <person name="Mu C."/>
            <person name="Tian Q."/>
            <person name="Mei H."/>
            <person name="Zhang T."/>
            <person name="Gao T."/>
            <person name="Zhang H."/>
        </authorList>
    </citation>
    <scope>NUCLEOTIDE SEQUENCE</scope>
    <source>
        <strain evidence="4">G02</strain>
    </source>
</reference>
<comment type="caution">
    <text evidence="4">The sequence shown here is derived from an EMBL/GenBank/DDBJ whole genome shotgun (WGS) entry which is preliminary data.</text>
</comment>
<name>A0AAW2R417_SESRA</name>
<evidence type="ECO:0000256" key="3">
    <source>
        <dbReference type="SAM" id="MobiDB-lite"/>
    </source>
</evidence>
<dbReference type="InterPro" id="IPR002885">
    <property type="entry name" value="PPR_rpt"/>
</dbReference>
<feature type="repeat" description="PPR" evidence="2">
    <location>
        <begin position="220"/>
        <end position="254"/>
    </location>
</feature>
<protein>
    <submittedName>
        <fullName evidence="4">Pentatricopeptide repeat-containing protein</fullName>
    </submittedName>
</protein>
<feature type="repeat" description="PPR" evidence="2">
    <location>
        <begin position="255"/>
        <end position="289"/>
    </location>
</feature>
<dbReference type="SUPFAM" id="SSF81901">
    <property type="entry name" value="HCP-like"/>
    <property type="match status" value="1"/>
</dbReference>
<evidence type="ECO:0000256" key="2">
    <source>
        <dbReference type="PROSITE-ProRule" id="PRU00708"/>
    </source>
</evidence>
<feature type="repeat" description="PPR" evidence="2">
    <location>
        <begin position="290"/>
        <end position="324"/>
    </location>
</feature>
<dbReference type="InterPro" id="IPR011990">
    <property type="entry name" value="TPR-like_helical_dom_sf"/>
</dbReference>
<proteinExistence type="predicted"/>
<keyword evidence="1" id="KW-0677">Repeat</keyword>
<dbReference type="AlphaFoldDB" id="A0AAW2R417"/>
<dbReference type="InterPro" id="IPR051222">
    <property type="entry name" value="PPR/CCM1_RNA-binding"/>
</dbReference>
<dbReference type="Gene3D" id="1.25.40.10">
    <property type="entry name" value="Tetratricopeptide repeat domain"/>
    <property type="match status" value="5"/>
</dbReference>
<gene>
    <name evidence="4" type="ORF">Sradi_3402900</name>
</gene>